<dbReference type="EMBL" id="UYYG01000065">
    <property type="protein sequence ID" value="VDN52556.1"/>
    <property type="molecule type" value="Genomic_DNA"/>
</dbReference>
<gene>
    <name evidence="1" type="ORF">DME_LOCUS2529</name>
</gene>
<evidence type="ECO:0000313" key="3">
    <source>
        <dbReference type="Proteomes" id="UP000274756"/>
    </source>
</evidence>
<protein>
    <submittedName>
        <fullName evidence="1 4">Uncharacterized protein</fullName>
    </submittedName>
</protein>
<name>A0A0N4ULE2_DRAME</name>
<reference evidence="1 3" key="2">
    <citation type="submission" date="2018-11" db="EMBL/GenBank/DDBJ databases">
        <authorList>
            <consortium name="Pathogen Informatics"/>
        </authorList>
    </citation>
    <scope>NUCLEOTIDE SEQUENCE [LARGE SCALE GENOMIC DNA]</scope>
</reference>
<accession>A0A0N4ULE2</accession>
<evidence type="ECO:0000313" key="4">
    <source>
        <dbReference type="WBParaSite" id="DME_0000861401-mRNA-1"/>
    </source>
</evidence>
<dbReference type="WBParaSite" id="DME_0000861401-mRNA-1">
    <property type="protein sequence ID" value="DME_0000861401-mRNA-1"/>
    <property type="gene ID" value="DME_0000861401"/>
</dbReference>
<evidence type="ECO:0000313" key="2">
    <source>
        <dbReference type="Proteomes" id="UP000038040"/>
    </source>
</evidence>
<keyword evidence="3" id="KW-1185">Reference proteome</keyword>
<reference evidence="4" key="1">
    <citation type="submission" date="2017-02" db="UniProtKB">
        <authorList>
            <consortium name="WormBaseParasite"/>
        </authorList>
    </citation>
    <scope>IDENTIFICATION</scope>
</reference>
<proteinExistence type="predicted"/>
<dbReference type="Proteomes" id="UP000274756">
    <property type="component" value="Unassembled WGS sequence"/>
</dbReference>
<dbReference type="Proteomes" id="UP000038040">
    <property type="component" value="Unplaced"/>
</dbReference>
<dbReference type="AlphaFoldDB" id="A0A0N4ULE2"/>
<dbReference type="OrthoDB" id="5828229at2759"/>
<organism evidence="2 4">
    <name type="scientific">Dracunculus medinensis</name>
    <name type="common">Guinea worm</name>
    <dbReference type="NCBI Taxonomy" id="318479"/>
    <lineage>
        <taxon>Eukaryota</taxon>
        <taxon>Metazoa</taxon>
        <taxon>Ecdysozoa</taxon>
        <taxon>Nematoda</taxon>
        <taxon>Chromadorea</taxon>
        <taxon>Rhabditida</taxon>
        <taxon>Spirurina</taxon>
        <taxon>Dracunculoidea</taxon>
        <taxon>Dracunculidae</taxon>
        <taxon>Dracunculus</taxon>
    </lineage>
</organism>
<evidence type="ECO:0000313" key="1">
    <source>
        <dbReference type="EMBL" id="VDN52556.1"/>
    </source>
</evidence>
<sequence length="116" mass="13753">MNLRIASNRFKQSIFQIAQDSDWHNWHTSSYSFSQHHDLELENAEQTSINDNFKDLEGRISKEALNIIRRLHQENPKNSFFQPFRINHFNNYPPSQQSSSTDSKEYVRISGRLDII</sequence>